<evidence type="ECO:0000313" key="2">
    <source>
        <dbReference type="Proteomes" id="UP000005258"/>
    </source>
</evidence>
<dbReference type="HOGENOM" id="CLU_112398_1_0_5"/>
<dbReference type="Pfam" id="PF07617">
    <property type="entry name" value="DUF1579"/>
    <property type="match status" value="1"/>
</dbReference>
<dbReference type="Proteomes" id="UP000005258">
    <property type="component" value="Chromosome"/>
</dbReference>
<sequence length="160" mass="18101">MHTDPAPEHAWLRHLIGRWRYTADCLMGPDQPRRTFTGIETARMLGDFWLIAEGEGEMPDGDTGRSLLTIGFDPARGGYTGTWVGSMMTRLWVYEGRMDESGRELTLAAEGPDFSGTGMALYHDIHRIESEDRRLVVSKVRMPDGSWQEFMTAVYTRISA</sequence>
<accession>I3TIJ3</accession>
<protein>
    <recommendedName>
        <fullName evidence="3">DUF1579 domain-containing protein</fullName>
    </recommendedName>
</protein>
<proteinExistence type="predicted"/>
<keyword evidence="2" id="KW-1185">Reference proteome</keyword>
<dbReference type="KEGG" id="tmo:TMO_0742"/>
<organism evidence="1 2">
    <name type="scientific">Tistrella mobilis (strain KA081020-065)</name>
    <dbReference type="NCBI Taxonomy" id="1110502"/>
    <lineage>
        <taxon>Bacteria</taxon>
        <taxon>Pseudomonadati</taxon>
        <taxon>Pseudomonadota</taxon>
        <taxon>Alphaproteobacteria</taxon>
        <taxon>Geminicoccales</taxon>
        <taxon>Geminicoccaceae</taxon>
        <taxon>Tistrella</taxon>
    </lineage>
</organism>
<evidence type="ECO:0008006" key="3">
    <source>
        <dbReference type="Google" id="ProtNLM"/>
    </source>
</evidence>
<dbReference type="RefSeq" id="WP_014744261.1">
    <property type="nucleotide sequence ID" value="NC_017956.1"/>
</dbReference>
<name>I3TIJ3_TISMK</name>
<gene>
    <name evidence="1" type="ordered locus">TMO_0742</name>
</gene>
<dbReference type="EMBL" id="CP003236">
    <property type="protein sequence ID" value="AFK52581.1"/>
    <property type="molecule type" value="Genomic_DNA"/>
</dbReference>
<reference evidence="1 2" key="1">
    <citation type="journal article" date="2012" name="J. Am. Chem. Soc.">
        <title>Bacterial biosynthesis and maturation of the didemnin anti-cancer agents.</title>
        <authorList>
            <person name="Xu Y."/>
            <person name="Kersten R.D."/>
            <person name="Nam S.J."/>
            <person name="Lu L."/>
            <person name="Al-Suwailem A.M."/>
            <person name="Zheng H."/>
            <person name="Fenical W."/>
            <person name="Dorrestein P.C."/>
            <person name="Moore B.S."/>
            <person name="Qian P.Y."/>
        </authorList>
    </citation>
    <scope>NUCLEOTIDE SEQUENCE [LARGE SCALE GENOMIC DNA]</scope>
    <source>
        <strain evidence="1 2">KA081020-065</strain>
    </source>
</reference>
<dbReference type="eggNOG" id="ENOG50305GB">
    <property type="taxonomic scope" value="Bacteria"/>
</dbReference>
<dbReference type="AlphaFoldDB" id="I3TIJ3"/>
<dbReference type="STRING" id="1110502.TMO_0742"/>
<dbReference type="InterPro" id="IPR011473">
    <property type="entry name" value="DUF1579"/>
</dbReference>
<evidence type="ECO:0000313" key="1">
    <source>
        <dbReference type="EMBL" id="AFK52581.1"/>
    </source>
</evidence>